<reference evidence="3" key="2">
    <citation type="journal article" date="2021" name="PeerJ">
        <title>Extensive microbial diversity within the chicken gut microbiome revealed by metagenomics and culture.</title>
        <authorList>
            <person name="Gilroy R."/>
            <person name="Ravi A."/>
            <person name="Getino M."/>
            <person name="Pursley I."/>
            <person name="Horton D.L."/>
            <person name="Alikhan N.F."/>
            <person name="Baker D."/>
            <person name="Gharbi K."/>
            <person name="Hall N."/>
            <person name="Watson M."/>
            <person name="Adriaenssens E.M."/>
            <person name="Foster-Nyarko E."/>
            <person name="Jarju S."/>
            <person name="Secka A."/>
            <person name="Antonio M."/>
            <person name="Oren A."/>
            <person name="Chaudhuri R.R."/>
            <person name="La Ragione R."/>
            <person name="Hildebrand F."/>
            <person name="Pallen M.J."/>
        </authorList>
    </citation>
    <scope>NUCLEOTIDE SEQUENCE</scope>
    <source>
        <strain evidence="3">CHK199-13235</strain>
    </source>
</reference>
<dbReference type="Proteomes" id="UP000824002">
    <property type="component" value="Unassembled WGS sequence"/>
</dbReference>
<feature type="transmembrane region" description="Helical" evidence="2">
    <location>
        <begin position="17"/>
        <end position="39"/>
    </location>
</feature>
<accession>A0A9D1FLZ6</accession>
<evidence type="ECO:0000256" key="1">
    <source>
        <dbReference type="SAM" id="MobiDB-lite"/>
    </source>
</evidence>
<feature type="region of interest" description="Disordered" evidence="1">
    <location>
        <begin position="231"/>
        <end position="277"/>
    </location>
</feature>
<feature type="compositionally biased region" description="Low complexity" evidence="1">
    <location>
        <begin position="262"/>
        <end position="277"/>
    </location>
</feature>
<keyword evidence="2" id="KW-0472">Membrane</keyword>
<protein>
    <submittedName>
        <fullName evidence="3">Uncharacterized protein</fullName>
    </submittedName>
</protein>
<feature type="compositionally biased region" description="Polar residues" evidence="1">
    <location>
        <begin position="234"/>
        <end position="251"/>
    </location>
</feature>
<evidence type="ECO:0000313" key="3">
    <source>
        <dbReference type="EMBL" id="HIS75903.1"/>
    </source>
</evidence>
<name>A0A9D1FLZ6_9FIRM</name>
<keyword evidence="2" id="KW-0812">Transmembrane</keyword>
<gene>
    <name evidence="3" type="ORF">IAB51_03735</name>
</gene>
<proteinExistence type="predicted"/>
<sequence length="277" mass="30201">MSNTTKPAAPKNGSLRMIIFGAVVMVFAVIGLISSVIFVGQGVSSLVNQDSQKEDFEWLITPLVLQDPPQFENPEQMTDSTIITAGIWRLIMNADMSAYPTDSMNFVTVPETDVEIQIRELFGDVEYTHQTVGDTALMITYDESSKSYVFPAVPYIMAYTPDVEEIEKVDGETLVLTVGYIPPGLVWQSDTSGRSYRPEPVKEMLYTVKKSGDAWTVYSVANAGDVGHEYDVAESSQIEEPSAPETSEVSGETSEPAEEPAESSQKESAAPEEGTAA</sequence>
<evidence type="ECO:0000313" key="4">
    <source>
        <dbReference type="Proteomes" id="UP000824002"/>
    </source>
</evidence>
<comment type="caution">
    <text evidence="3">The sequence shown here is derived from an EMBL/GenBank/DDBJ whole genome shotgun (WGS) entry which is preliminary data.</text>
</comment>
<dbReference type="AlphaFoldDB" id="A0A9D1FLZ6"/>
<dbReference type="EMBL" id="DVJP01000029">
    <property type="protein sequence ID" value="HIS75903.1"/>
    <property type="molecule type" value="Genomic_DNA"/>
</dbReference>
<reference evidence="3" key="1">
    <citation type="submission" date="2020-10" db="EMBL/GenBank/DDBJ databases">
        <authorList>
            <person name="Gilroy R."/>
        </authorList>
    </citation>
    <scope>NUCLEOTIDE SEQUENCE</scope>
    <source>
        <strain evidence="3">CHK199-13235</strain>
    </source>
</reference>
<evidence type="ECO:0000256" key="2">
    <source>
        <dbReference type="SAM" id="Phobius"/>
    </source>
</evidence>
<organism evidence="3 4">
    <name type="scientific">Candidatus Merdivicinus excrementipullorum</name>
    <dbReference type="NCBI Taxonomy" id="2840867"/>
    <lineage>
        <taxon>Bacteria</taxon>
        <taxon>Bacillati</taxon>
        <taxon>Bacillota</taxon>
        <taxon>Clostridia</taxon>
        <taxon>Eubacteriales</taxon>
        <taxon>Oscillospiraceae</taxon>
        <taxon>Oscillospiraceae incertae sedis</taxon>
        <taxon>Candidatus Merdivicinus</taxon>
    </lineage>
</organism>
<keyword evidence="2" id="KW-1133">Transmembrane helix</keyword>